<protein>
    <submittedName>
        <fullName evidence="3">SacI homology domain-containing protein</fullName>
    </submittedName>
</protein>
<organism evidence="3 4">
    <name type="scientific">Olpidium bornovanus</name>
    <dbReference type="NCBI Taxonomy" id="278681"/>
    <lineage>
        <taxon>Eukaryota</taxon>
        <taxon>Fungi</taxon>
        <taxon>Fungi incertae sedis</taxon>
        <taxon>Olpidiomycota</taxon>
        <taxon>Olpidiomycotina</taxon>
        <taxon>Olpidiomycetes</taxon>
        <taxon>Olpidiales</taxon>
        <taxon>Olpidiaceae</taxon>
        <taxon>Olpidium</taxon>
    </lineage>
</organism>
<dbReference type="OrthoDB" id="405996at2759"/>
<evidence type="ECO:0000259" key="2">
    <source>
        <dbReference type="PROSITE" id="PS50275"/>
    </source>
</evidence>
<dbReference type="PANTHER" id="PTHR45662">
    <property type="entry name" value="PHOSPHATIDYLINOSITIDE PHOSPHATASE SAC1"/>
    <property type="match status" value="1"/>
</dbReference>
<dbReference type="PROSITE" id="PS50275">
    <property type="entry name" value="SAC"/>
    <property type="match status" value="1"/>
</dbReference>
<evidence type="ECO:0000313" key="4">
    <source>
        <dbReference type="Proteomes" id="UP000673691"/>
    </source>
</evidence>
<dbReference type="GO" id="GO:0043812">
    <property type="term" value="F:phosphatidylinositol-4-phosphate phosphatase activity"/>
    <property type="evidence" value="ECO:0007669"/>
    <property type="project" value="TreeGrafter"/>
</dbReference>
<evidence type="ECO:0000256" key="1">
    <source>
        <dbReference type="SAM" id="MobiDB-lite"/>
    </source>
</evidence>
<evidence type="ECO:0000313" key="3">
    <source>
        <dbReference type="EMBL" id="KAG5458878.1"/>
    </source>
</evidence>
<dbReference type="GO" id="GO:0046856">
    <property type="term" value="P:phosphatidylinositol dephosphorylation"/>
    <property type="evidence" value="ECO:0007669"/>
    <property type="project" value="TreeGrafter"/>
</dbReference>
<comment type="caution">
    <text evidence="3">The sequence shown here is derived from an EMBL/GenBank/DDBJ whole genome shotgun (WGS) entry which is preliminary data.</text>
</comment>
<dbReference type="Proteomes" id="UP000673691">
    <property type="component" value="Unassembled WGS sequence"/>
</dbReference>
<feature type="non-terminal residue" evidence="3">
    <location>
        <position position="359"/>
    </location>
</feature>
<sequence length="359" mass="40147">GLTNSGQGGKAEEEGGGGEDNRLTRRFWRFLRFAYSSTRNRSTNGQSAKSPWSCLRTLSTLRTITVRPGAPTRECFREARAHLRSSSSPRADITNSLQRKMAPANRGAADSEAAAPCDRRPLWQRADRRFFWNAKIAYESPVGCDSKVQLHSWALPVMQGHIAVDACEFDGRILNFAIISRRSKERAGLRYMRRGIDDEGRVANFVETEQIVFLEVNFASGPNSRSFWVSARSVASGPSGPTSLKPVPRLEHTEKENQDALNLHFQKLLSLYADVIVVDLVDQSGKETIVASAYRKALQAFGKIRVIGPAFYARGTLTAGRRRAFGRDHAFDFHHECKGMKYENIMRLVAALEPDLVEK</sequence>
<feature type="non-terminal residue" evidence="3">
    <location>
        <position position="1"/>
    </location>
</feature>
<reference evidence="3 4" key="1">
    <citation type="journal article" name="Sci. Rep.">
        <title>Genome-scale phylogenetic analyses confirm Olpidium as the closest living zoosporic fungus to the non-flagellated, terrestrial fungi.</title>
        <authorList>
            <person name="Chang Y."/>
            <person name="Rochon D."/>
            <person name="Sekimoto S."/>
            <person name="Wang Y."/>
            <person name="Chovatia M."/>
            <person name="Sandor L."/>
            <person name="Salamov A."/>
            <person name="Grigoriev I.V."/>
            <person name="Stajich J.E."/>
            <person name="Spatafora J.W."/>
        </authorList>
    </citation>
    <scope>NUCLEOTIDE SEQUENCE [LARGE SCALE GENOMIC DNA]</scope>
    <source>
        <strain evidence="3">S191</strain>
    </source>
</reference>
<proteinExistence type="predicted"/>
<keyword evidence="4" id="KW-1185">Reference proteome</keyword>
<gene>
    <name evidence="3" type="ORF">BJ554DRAFT_814</name>
</gene>
<dbReference type="EMBL" id="JAEFCI010007770">
    <property type="protein sequence ID" value="KAG5458878.1"/>
    <property type="molecule type" value="Genomic_DNA"/>
</dbReference>
<dbReference type="GO" id="GO:0005783">
    <property type="term" value="C:endoplasmic reticulum"/>
    <property type="evidence" value="ECO:0007669"/>
    <property type="project" value="TreeGrafter"/>
</dbReference>
<accession>A0A8H7ZSP2</accession>
<name>A0A8H7ZSP2_9FUNG</name>
<dbReference type="AlphaFoldDB" id="A0A8H7ZSP2"/>
<dbReference type="PANTHER" id="PTHR45662:SF2">
    <property type="entry name" value="PHOSPHATIDYLINOSITOL-3-PHOSPHATASE SAC1"/>
    <property type="match status" value="1"/>
</dbReference>
<dbReference type="Pfam" id="PF02383">
    <property type="entry name" value="Syja_N"/>
    <property type="match status" value="1"/>
</dbReference>
<feature type="region of interest" description="Disordered" evidence="1">
    <location>
        <begin position="1"/>
        <end position="21"/>
    </location>
</feature>
<dbReference type="InterPro" id="IPR002013">
    <property type="entry name" value="SAC_dom"/>
</dbReference>
<feature type="domain" description="SAC" evidence="2">
    <location>
        <begin position="92"/>
        <end position="300"/>
    </location>
</feature>